<proteinExistence type="inferred from homology"/>
<reference evidence="11" key="1">
    <citation type="submission" date="2022-01" db="EMBL/GenBank/DDBJ databases">
        <authorList>
            <person name="Braso-Vives M."/>
        </authorList>
    </citation>
    <scope>NUCLEOTIDE SEQUENCE</scope>
</reference>
<keyword evidence="3 10" id="KW-0812">Transmembrane</keyword>
<feature type="transmembrane region" description="Helical" evidence="10">
    <location>
        <begin position="271"/>
        <end position="292"/>
    </location>
</feature>
<evidence type="ECO:0000256" key="7">
    <source>
        <dbReference type="ARBA" id="ARBA00040302"/>
    </source>
</evidence>
<evidence type="ECO:0000256" key="5">
    <source>
        <dbReference type="ARBA" id="ARBA00023136"/>
    </source>
</evidence>
<evidence type="ECO:0000256" key="2">
    <source>
        <dbReference type="ARBA" id="ARBA00009172"/>
    </source>
</evidence>
<dbReference type="InterPro" id="IPR010291">
    <property type="entry name" value="Ion_channel_UNC-93"/>
</dbReference>
<keyword evidence="12" id="KW-1185">Reference proteome</keyword>
<name>A0A8K0AGH0_BRALA</name>
<keyword evidence="4 10" id="KW-1133">Transmembrane helix</keyword>
<feature type="transmembrane region" description="Helical" evidence="10">
    <location>
        <begin position="101"/>
        <end position="125"/>
    </location>
</feature>
<gene>
    <name evidence="11" type="primary">MFSD11</name>
    <name evidence="11" type="ORF">BLAG_LOCUS25216</name>
</gene>
<feature type="transmembrane region" description="Helical" evidence="10">
    <location>
        <begin position="49"/>
        <end position="66"/>
    </location>
</feature>
<feature type="region of interest" description="Disordered" evidence="9">
    <location>
        <begin position="197"/>
        <end position="217"/>
    </location>
</feature>
<evidence type="ECO:0000256" key="9">
    <source>
        <dbReference type="SAM" id="MobiDB-lite"/>
    </source>
</evidence>
<dbReference type="CDD" id="cd17407">
    <property type="entry name" value="MFS_MFSD11"/>
    <property type="match status" value="1"/>
</dbReference>
<organism evidence="11 12">
    <name type="scientific">Branchiostoma lanceolatum</name>
    <name type="common">Common lancelet</name>
    <name type="synonym">Amphioxus lanceolatum</name>
    <dbReference type="NCBI Taxonomy" id="7740"/>
    <lineage>
        <taxon>Eukaryota</taxon>
        <taxon>Metazoa</taxon>
        <taxon>Chordata</taxon>
        <taxon>Cephalochordata</taxon>
        <taxon>Leptocardii</taxon>
        <taxon>Amphioxiformes</taxon>
        <taxon>Branchiostomatidae</taxon>
        <taxon>Branchiostoma</taxon>
    </lineage>
</organism>
<feature type="transmembrane region" description="Helical" evidence="10">
    <location>
        <begin position="408"/>
        <end position="429"/>
    </location>
</feature>
<dbReference type="OrthoDB" id="196103at2759"/>
<feature type="transmembrane region" description="Helical" evidence="10">
    <location>
        <begin position="170"/>
        <end position="190"/>
    </location>
</feature>
<keyword evidence="6" id="KW-0325">Glycoprotein</keyword>
<feature type="transmembrane region" description="Helical" evidence="10">
    <location>
        <begin position="137"/>
        <end position="158"/>
    </location>
</feature>
<dbReference type="Gene3D" id="1.20.1250.20">
    <property type="entry name" value="MFS general substrate transporter like domains"/>
    <property type="match status" value="2"/>
</dbReference>
<dbReference type="SUPFAM" id="SSF103473">
    <property type="entry name" value="MFS general substrate transporter"/>
    <property type="match status" value="1"/>
</dbReference>
<evidence type="ECO:0000256" key="10">
    <source>
        <dbReference type="SAM" id="Phobius"/>
    </source>
</evidence>
<feature type="transmembrane region" description="Helical" evidence="10">
    <location>
        <begin position="233"/>
        <end position="251"/>
    </location>
</feature>
<feature type="transmembrane region" description="Helical" evidence="10">
    <location>
        <begin position="304"/>
        <end position="322"/>
    </location>
</feature>
<feature type="compositionally biased region" description="Basic and acidic residues" evidence="9">
    <location>
        <begin position="197"/>
        <end position="207"/>
    </location>
</feature>
<feature type="transmembrane region" description="Helical" evidence="10">
    <location>
        <begin position="78"/>
        <end position="95"/>
    </location>
</feature>
<evidence type="ECO:0000256" key="6">
    <source>
        <dbReference type="ARBA" id="ARBA00023180"/>
    </source>
</evidence>
<feature type="transmembrane region" description="Helical" evidence="10">
    <location>
        <begin position="7"/>
        <end position="29"/>
    </location>
</feature>
<dbReference type="EMBL" id="OV696694">
    <property type="protein sequence ID" value="CAH1274089.1"/>
    <property type="molecule type" value="Genomic_DNA"/>
</dbReference>
<dbReference type="Pfam" id="PF05978">
    <property type="entry name" value="UNC-93"/>
    <property type="match status" value="1"/>
</dbReference>
<accession>A0A8K0AGH0</accession>
<evidence type="ECO:0000313" key="11">
    <source>
        <dbReference type="EMBL" id="CAH1274089.1"/>
    </source>
</evidence>
<evidence type="ECO:0000256" key="1">
    <source>
        <dbReference type="ARBA" id="ARBA00004141"/>
    </source>
</evidence>
<comment type="similarity">
    <text evidence="2">Belongs to the unc-93 family.</text>
</comment>
<sequence length="446" mass="48542">MADRSTINVVILGLSFMFIFTAFNTAGMIEETVIQSVQEEGKFDGGSGYISLAIIYTVFAVANWGAPSVVSVCGPRNSMVIGAVIYCLFIAVFIYPMVWALYVGSVLLGLAAAILWTGEGSFLTLNSTPETIGRNSGIFWALQASSLLFGNLFVWQEFTGKEIIDAKTRIQVYVVLLVVSCVGTLMLFLLRNKKPSEDRSVSQDDNRNSGNESNEGPLKAFKRSIQLFKTKEMLLLGVCFAYTGLELNLYSGVYGTCIGNTKAFGEEAKSLIGISGAFLGAGEIIGGAAFGLSGKLANRHGRDPIILFGFIVHMTAFYLIYINLPQSSPITEIVTDASYYPVLIQSNKYVAVLCGFLLGLGDSCYNTQVYSLLGSLFSEDSAPAFALFFFTQSMTAAAGFFYSTYLLLQWQLLIVVVFCVAGTLAFFQVEWMSTSHPSKKGYTQIN</sequence>
<evidence type="ECO:0000313" key="12">
    <source>
        <dbReference type="Proteomes" id="UP000838412"/>
    </source>
</evidence>
<dbReference type="AlphaFoldDB" id="A0A8K0AGH0"/>
<protein>
    <recommendedName>
        <fullName evidence="7">UNC93-like protein MFSD11</fullName>
    </recommendedName>
    <alternativeName>
        <fullName evidence="8">Major facilitator superfamily domain-containing protein 11</fullName>
    </alternativeName>
</protein>
<dbReference type="PANTHER" id="PTHR23294">
    <property type="entry name" value="ET TRANSLATION PRODUCT-RELATED"/>
    <property type="match status" value="1"/>
</dbReference>
<keyword evidence="5 10" id="KW-0472">Membrane</keyword>
<dbReference type="PANTHER" id="PTHR23294:SF0">
    <property type="entry name" value="UNC93-LIKE PROTEIN MFSD11"/>
    <property type="match status" value="1"/>
</dbReference>
<dbReference type="InterPro" id="IPR036259">
    <property type="entry name" value="MFS_trans_sf"/>
</dbReference>
<evidence type="ECO:0000256" key="3">
    <source>
        <dbReference type="ARBA" id="ARBA00022692"/>
    </source>
</evidence>
<feature type="transmembrane region" description="Helical" evidence="10">
    <location>
        <begin position="342"/>
        <end position="361"/>
    </location>
</feature>
<dbReference type="GO" id="GO:0016020">
    <property type="term" value="C:membrane"/>
    <property type="evidence" value="ECO:0007669"/>
    <property type="project" value="UniProtKB-SubCell"/>
</dbReference>
<evidence type="ECO:0000256" key="8">
    <source>
        <dbReference type="ARBA" id="ARBA00041910"/>
    </source>
</evidence>
<dbReference type="InterPro" id="IPR051617">
    <property type="entry name" value="UNC-93-like_regulator"/>
</dbReference>
<dbReference type="Proteomes" id="UP000838412">
    <property type="component" value="Chromosome 9"/>
</dbReference>
<comment type="subcellular location">
    <subcellularLocation>
        <location evidence="1">Membrane</location>
        <topology evidence="1">Multi-pass membrane protein</topology>
    </subcellularLocation>
</comment>
<evidence type="ECO:0000256" key="4">
    <source>
        <dbReference type="ARBA" id="ARBA00022989"/>
    </source>
</evidence>